<comment type="caution">
    <text evidence="2">The sequence shown here is derived from an EMBL/GenBank/DDBJ whole genome shotgun (WGS) entry which is preliminary data.</text>
</comment>
<organism evidence="2 3">
    <name type="scientific">Serratia marcescens</name>
    <dbReference type="NCBI Taxonomy" id="615"/>
    <lineage>
        <taxon>Bacteria</taxon>
        <taxon>Pseudomonadati</taxon>
        <taxon>Pseudomonadota</taxon>
        <taxon>Gammaproteobacteria</taxon>
        <taxon>Enterobacterales</taxon>
        <taxon>Yersiniaceae</taxon>
        <taxon>Serratia</taxon>
    </lineage>
</organism>
<protein>
    <submittedName>
        <fullName evidence="2">Thioredoxin family protein</fullName>
    </submittedName>
</protein>
<proteinExistence type="predicted"/>
<evidence type="ECO:0000313" key="3">
    <source>
        <dbReference type="Proteomes" id="UP000321126"/>
    </source>
</evidence>
<gene>
    <name evidence="2" type="ORF">FOT62_04730</name>
</gene>
<dbReference type="AlphaFoldDB" id="A0A5C7CEE5"/>
<dbReference type="RefSeq" id="WP_147882053.1">
    <property type="nucleotide sequence ID" value="NZ_VOUQ01000002.1"/>
</dbReference>
<reference evidence="2 3" key="1">
    <citation type="submission" date="2019-07" db="EMBL/GenBank/DDBJ databases">
        <title>Serratia strains were isolated from fresh produce.</title>
        <authorList>
            <person name="Cho G.-S."/>
            <person name="Stein M."/>
            <person name="Lee W."/>
            <person name="Suh S.H."/>
            <person name="Franz C.M.A.P."/>
        </authorList>
    </citation>
    <scope>NUCLEOTIDE SEQUENCE [LARGE SCALE GENOMIC DNA]</scope>
    <source>
        <strain evidence="2 3">S16</strain>
    </source>
</reference>
<dbReference type="PANTHER" id="PTHR45663">
    <property type="entry name" value="GEO12009P1"/>
    <property type="match status" value="1"/>
</dbReference>
<evidence type="ECO:0000259" key="1">
    <source>
        <dbReference type="PROSITE" id="PS51352"/>
    </source>
</evidence>
<dbReference type="Proteomes" id="UP000321126">
    <property type="component" value="Unassembled WGS sequence"/>
</dbReference>
<evidence type="ECO:0000313" key="2">
    <source>
        <dbReference type="EMBL" id="TXE36289.1"/>
    </source>
</evidence>
<dbReference type="GO" id="GO:0005737">
    <property type="term" value="C:cytoplasm"/>
    <property type="evidence" value="ECO:0007669"/>
    <property type="project" value="TreeGrafter"/>
</dbReference>
<dbReference type="EMBL" id="VOUQ01000002">
    <property type="protein sequence ID" value="TXE36289.1"/>
    <property type="molecule type" value="Genomic_DNA"/>
</dbReference>
<dbReference type="PROSITE" id="PS51352">
    <property type="entry name" value="THIOREDOXIN_2"/>
    <property type="match status" value="1"/>
</dbReference>
<name>A0A5C7CEE5_SERMA</name>
<dbReference type="SUPFAM" id="SSF52833">
    <property type="entry name" value="Thioredoxin-like"/>
    <property type="match status" value="1"/>
</dbReference>
<dbReference type="Gene3D" id="3.40.30.10">
    <property type="entry name" value="Glutaredoxin"/>
    <property type="match status" value="1"/>
</dbReference>
<dbReference type="InterPro" id="IPR036249">
    <property type="entry name" value="Thioredoxin-like_sf"/>
</dbReference>
<dbReference type="GO" id="GO:0015035">
    <property type="term" value="F:protein-disulfide reductase activity"/>
    <property type="evidence" value="ECO:0007669"/>
    <property type="project" value="TreeGrafter"/>
</dbReference>
<sequence>MTITNLAEPHEVTRFLYDADKPEGQRAILYFSASWCRPCQNMQGIVEQLHRHTNEIAFGSIDVALAPTLAPAFGIKSVPSLALFEDARLIAIIAGEVPLQRLTQRVAAAFAAVTTSTRSAASRPR</sequence>
<dbReference type="PANTHER" id="PTHR45663:SF11">
    <property type="entry name" value="GEO12009P1"/>
    <property type="match status" value="1"/>
</dbReference>
<dbReference type="Pfam" id="PF00085">
    <property type="entry name" value="Thioredoxin"/>
    <property type="match status" value="1"/>
</dbReference>
<feature type="domain" description="Thioredoxin" evidence="1">
    <location>
        <begin position="1"/>
        <end position="111"/>
    </location>
</feature>
<accession>A0A5C7CEE5</accession>
<dbReference type="CDD" id="cd02947">
    <property type="entry name" value="TRX_family"/>
    <property type="match status" value="1"/>
</dbReference>
<dbReference type="InterPro" id="IPR013766">
    <property type="entry name" value="Thioredoxin_domain"/>
</dbReference>